<gene>
    <name evidence="3" type="ORF">Tco_1029771</name>
</gene>
<feature type="compositionally biased region" description="Acidic residues" evidence="1">
    <location>
        <begin position="83"/>
        <end position="92"/>
    </location>
</feature>
<evidence type="ECO:0000313" key="3">
    <source>
        <dbReference type="EMBL" id="GJT70485.1"/>
    </source>
</evidence>
<dbReference type="Pfam" id="PF00646">
    <property type="entry name" value="F-box"/>
    <property type="match status" value="1"/>
</dbReference>
<dbReference type="PANTHER" id="PTHR32212">
    <property type="entry name" value="CYCLIN-LIKE F-BOX"/>
    <property type="match status" value="1"/>
</dbReference>
<proteinExistence type="predicted"/>
<dbReference type="EMBL" id="BQNB010018081">
    <property type="protein sequence ID" value="GJT70485.1"/>
    <property type="molecule type" value="Genomic_DNA"/>
</dbReference>
<protein>
    <submittedName>
        <fullName evidence="3">F-box domain containing protein</fullName>
    </submittedName>
</protein>
<dbReference type="InterPro" id="IPR036047">
    <property type="entry name" value="F-box-like_dom_sf"/>
</dbReference>
<dbReference type="SUPFAM" id="SSF52047">
    <property type="entry name" value="RNI-like"/>
    <property type="match status" value="1"/>
</dbReference>
<sequence length="657" mass="75673">MMKKNDFMLDNAYGDDTLQDPSAAVIMIARIQPTDSNADAEPKYDVEAISEFLLKLLIELYGIEAFGVKREDRFSNKTKKQQEDEEKMDDPENDKKQMIEESDRLSSLPDDLIHKILSFNDIKDVIKMSCLSSRWRFIWTTMPCLTFSGKDYTISEHVSPSAAAIRKGRDIREERAVQGGQVEHCRVRLILRGNDDSLVFVKKILDYAFSHNVQQLDITCFYESNNVEFPLSLFSSQSLKHLTLKADCCYQGRYRWQCGHAVRGWDDDMTGFTLTSKWENLTIRDCKMMKSNIDICHPQLSKLNIEYLHVDVEVFNVVAPQLRNLNIKQFSGAILVSAPDLAHLNIECYISLNLSADDFHSLETVDISISHPIEQEPQELFGLLQRLHSVKFLTLNMEILEILSSSVELLSHQHPPFANLKYLKIYPLELTKKANLAIEVINFILDNSPNATFVMISREEILAENNAKKAKWHMADLRVLLEKLEMARINSCWGGLGEQIEQGKKKIDEADIVMSKITDCMKTQFDEYQSRVNTRCPRTCTRTIIVVVFLANNNQKKRTAENAPDKITTHDGHSTYKLSWRRDDLQFQRHFDHPILLNLHLQRAISSVVPQQLEKILENSVEVLKIRESKLESMKILENKLEPLKLQENQPVDGLIR</sequence>
<evidence type="ECO:0000313" key="4">
    <source>
        <dbReference type="Proteomes" id="UP001151760"/>
    </source>
</evidence>
<organism evidence="3 4">
    <name type="scientific">Tanacetum coccineum</name>
    <dbReference type="NCBI Taxonomy" id="301880"/>
    <lineage>
        <taxon>Eukaryota</taxon>
        <taxon>Viridiplantae</taxon>
        <taxon>Streptophyta</taxon>
        <taxon>Embryophyta</taxon>
        <taxon>Tracheophyta</taxon>
        <taxon>Spermatophyta</taxon>
        <taxon>Magnoliopsida</taxon>
        <taxon>eudicotyledons</taxon>
        <taxon>Gunneridae</taxon>
        <taxon>Pentapetalae</taxon>
        <taxon>asterids</taxon>
        <taxon>campanulids</taxon>
        <taxon>Asterales</taxon>
        <taxon>Asteraceae</taxon>
        <taxon>Asteroideae</taxon>
        <taxon>Anthemideae</taxon>
        <taxon>Anthemidinae</taxon>
        <taxon>Tanacetum</taxon>
    </lineage>
</organism>
<name>A0ABQ5G5S0_9ASTR</name>
<dbReference type="Proteomes" id="UP001151760">
    <property type="component" value="Unassembled WGS sequence"/>
</dbReference>
<keyword evidence="4" id="KW-1185">Reference proteome</keyword>
<comment type="caution">
    <text evidence="3">The sequence shown here is derived from an EMBL/GenBank/DDBJ whole genome shotgun (WGS) entry which is preliminary data.</text>
</comment>
<evidence type="ECO:0000259" key="2">
    <source>
        <dbReference type="PROSITE" id="PS50181"/>
    </source>
</evidence>
<dbReference type="CDD" id="cd22160">
    <property type="entry name" value="F-box_AtFBL13-like"/>
    <property type="match status" value="1"/>
</dbReference>
<dbReference type="SUPFAM" id="SSF81383">
    <property type="entry name" value="F-box domain"/>
    <property type="match status" value="1"/>
</dbReference>
<dbReference type="PROSITE" id="PS50181">
    <property type="entry name" value="FBOX"/>
    <property type="match status" value="1"/>
</dbReference>
<evidence type="ECO:0000256" key="1">
    <source>
        <dbReference type="SAM" id="MobiDB-lite"/>
    </source>
</evidence>
<feature type="domain" description="F-box" evidence="2">
    <location>
        <begin position="102"/>
        <end position="138"/>
    </location>
</feature>
<dbReference type="InterPro" id="IPR053781">
    <property type="entry name" value="F-box_AtFBL13-like"/>
</dbReference>
<feature type="region of interest" description="Disordered" evidence="1">
    <location>
        <begin position="74"/>
        <end position="95"/>
    </location>
</feature>
<reference evidence="3" key="2">
    <citation type="submission" date="2022-01" db="EMBL/GenBank/DDBJ databases">
        <authorList>
            <person name="Yamashiro T."/>
            <person name="Shiraishi A."/>
            <person name="Satake H."/>
            <person name="Nakayama K."/>
        </authorList>
    </citation>
    <scope>NUCLEOTIDE SEQUENCE</scope>
</reference>
<dbReference type="PANTHER" id="PTHR32212:SF260">
    <property type="entry name" value="LEUCINE-RICH REPEAT DOMAIN SUPERFAMILY, F-BOX-LIKE DOMAIN SUPERFAMILY"/>
    <property type="match status" value="1"/>
</dbReference>
<dbReference type="Gene3D" id="1.20.1280.50">
    <property type="match status" value="1"/>
</dbReference>
<accession>A0ABQ5G5S0</accession>
<reference evidence="3" key="1">
    <citation type="journal article" date="2022" name="Int. J. Mol. Sci.">
        <title>Draft Genome of Tanacetum Coccineum: Genomic Comparison of Closely Related Tanacetum-Family Plants.</title>
        <authorList>
            <person name="Yamashiro T."/>
            <person name="Shiraishi A."/>
            <person name="Nakayama K."/>
            <person name="Satake H."/>
        </authorList>
    </citation>
    <scope>NUCLEOTIDE SEQUENCE</scope>
</reference>
<dbReference type="InterPro" id="IPR001810">
    <property type="entry name" value="F-box_dom"/>
</dbReference>
<dbReference type="SMART" id="SM00256">
    <property type="entry name" value="FBOX"/>
    <property type="match status" value="1"/>
</dbReference>